<protein>
    <submittedName>
        <fullName evidence="8">RagB/SusD family nutrient uptake outer membrane protein</fullName>
    </submittedName>
</protein>
<proteinExistence type="inferred from homology"/>
<organism evidence="8 9">
    <name type="scientific">Pontibacter toksunensis</name>
    <dbReference type="NCBI Taxonomy" id="1332631"/>
    <lineage>
        <taxon>Bacteria</taxon>
        <taxon>Pseudomonadati</taxon>
        <taxon>Bacteroidota</taxon>
        <taxon>Cytophagia</taxon>
        <taxon>Cytophagales</taxon>
        <taxon>Hymenobacteraceae</taxon>
        <taxon>Pontibacter</taxon>
    </lineage>
</organism>
<evidence type="ECO:0000259" key="6">
    <source>
        <dbReference type="Pfam" id="PF07980"/>
    </source>
</evidence>
<comment type="subcellular location">
    <subcellularLocation>
        <location evidence="1">Cell outer membrane</location>
    </subcellularLocation>
</comment>
<name>A0ABW6BTQ2_9BACT</name>
<reference evidence="9" key="1">
    <citation type="journal article" date="2019" name="Int. J. Syst. Evol. Microbiol.">
        <title>The Global Catalogue of Microorganisms (GCM) 10K type strain sequencing project: providing services to taxonomists for standard genome sequencing and annotation.</title>
        <authorList>
            <consortium name="The Broad Institute Genomics Platform"/>
            <consortium name="The Broad Institute Genome Sequencing Center for Infectious Disease"/>
            <person name="Wu L."/>
            <person name="Ma J."/>
        </authorList>
    </citation>
    <scope>NUCLEOTIDE SEQUENCE [LARGE SCALE GENOMIC DNA]</scope>
    <source>
        <strain evidence="9">KCTC 23984</strain>
    </source>
</reference>
<gene>
    <name evidence="8" type="ORF">ACFS7Z_12320</name>
</gene>
<dbReference type="Pfam" id="PF07980">
    <property type="entry name" value="SusD_RagB"/>
    <property type="match status" value="1"/>
</dbReference>
<sequence>MNKKHILSVLGLSLALGTFSCEDKLNELRPEQEVQAGDVYASEANVYAVLNGVYSTMQNFEVFGGLSQVIGDFQADNVNFVGSFPTLQEIKSFSTVGTNATVRDLWQVHYRAITRANSLIANTPTVEDPSFTEEERAQVIAEAKFIRALLYFQLSNFFSQPWQVEQGTNLSVPLVLEPFVEEVTFPERATLNEVHAQIEEDLKEAIPNLNTFAEFGEDREGRGRATVAAAQALLSRLYLYRENWAQAEEYARLVLDGPAYDLATDYSFYTSGITEENIFSILNSAIDNGRTGSGGLASYYSPAAQGGRGDAPYSEDLITAFERTAVDGAIVDKRYTALTETGVAADDVTYPFTNKYPDAVNNSDNAPVIRVTEVVLTLAEAIARQATSVAEAQEAIDLINELRTRAGLPLYTVASFSSVEELIAAILYERRLELAFEGFRRMDLLRNRMPLITTGQGAARAVFGGDYTILPIPQRELDINPSLVPNPGY</sequence>
<dbReference type="PROSITE" id="PS51257">
    <property type="entry name" value="PROKAR_LIPOPROTEIN"/>
    <property type="match status" value="1"/>
</dbReference>
<dbReference type="EMBL" id="JBHUOX010000008">
    <property type="protein sequence ID" value="MFD3001154.1"/>
    <property type="molecule type" value="Genomic_DNA"/>
</dbReference>
<feature type="domain" description="SusD-like N-terminal" evidence="7">
    <location>
        <begin position="42"/>
        <end position="239"/>
    </location>
</feature>
<evidence type="ECO:0000256" key="4">
    <source>
        <dbReference type="ARBA" id="ARBA00023136"/>
    </source>
</evidence>
<evidence type="ECO:0000313" key="9">
    <source>
        <dbReference type="Proteomes" id="UP001597641"/>
    </source>
</evidence>
<dbReference type="Proteomes" id="UP001597641">
    <property type="component" value="Unassembled WGS sequence"/>
</dbReference>
<keyword evidence="3" id="KW-0732">Signal</keyword>
<dbReference type="Pfam" id="PF14322">
    <property type="entry name" value="SusD-like_3"/>
    <property type="match status" value="1"/>
</dbReference>
<evidence type="ECO:0000259" key="7">
    <source>
        <dbReference type="Pfam" id="PF14322"/>
    </source>
</evidence>
<keyword evidence="5" id="KW-0998">Cell outer membrane</keyword>
<evidence type="ECO:0000256" key="3">
    <source>
        <dbReference type="ARBA" id="ARBA00022729"/>
    </source>
</evidence>
<keyword evidence="9" id="KW-1185">Reference proteome</keyword>
<comment type="similarity">
    <text evidence="2">Belongs to the SusD family.</text>
</comment>
<evidence type="ECO:0000256" key="2">
    <source>
        <dbReference type="ARBA" id="ARBA00006275"/>
    </source>
</evidence>
<dbReference type="RefSeq" id="WP_377484936.1">
    <property type="nucleotide sequence ID" value="NZ_JBHUOX010000008.1"/>
</dbReference>
<dbReference type="CDD" id="cd08977">
    <property type="entry name" value="SusD"/>
    <property type="match status" value="1"/>
</dbReference>
<dbReference type="SUPFAM" id="SSF48452">
    <property type="entry name" value="TPR-like"/>
    <property type="match status" value="1"/>
</dbReference>
<evidence type="ECO:0000256" key="5">
    <source>
        <dbReference type="ARBA" id="ARBA00023237"/>
    </source>
</evidence>
<dbReference type="InterPro" id="IPR033985">
    <property type="entry name" value="SusD-like_N"/>
</dbReference>
<dbReference type="Gene3D" id="1.25.40.390">
    <property type="match status" value="1"/>
</dbReference>
<dbReference type="InterPro" id="IPR012944">
    <property type="entry name" value="SusD_RagB_dom"/>
</dbReference>
<dbReference type="InterPro" id="IPR011990">
    <property type="entry name" value="TPR-like_helical_dom_sf"/>
</dbReference>
<accession>A0ABW6BTQ2</accession>
<evidence type="ECO:0000256" key="1">
    <source>
        <dbReference type="ARBA" id="ARBA00004442"/>
    </source>
</evidence>
<comment type="caution">
    <text evidence="8">The sequence shown here is derived from an EMBL/GenBank/DDBJ whole genome shotgun (WGS) entry which is preliminary data.</text>
</comment>
<evidence type="ECO:0000313" key="8">
    <source>
        <dbReference type="EMBL" id="MFD3001154.1"/>
    </source>
</evidence>
<keyword evidence="4" id="KW-0472">Membrane</keyword>
<feature type="domain" description="RagB/SusD" evidence="6">
    <location>
        <begin position="358"/>
        <end position="489"/>
    </location>
</feature>